<dbReference type="Proteomes" id="UP000432209">
    <property type="component" value="Unassembled WGS sequence"/>
</dbReference>
<reference evidence="2 3" key="1">
    <citation type="submission" date="2019-10" db="EMBL/GenBank/DDBJ databases">
        <title>Gluconobacter aidae sp. nov., a novel species of acetic acid bacteria isolated in Thailand.</title>
        <authorList>
            <person name="Yukphan P."/>
            <person name="Charoenyingcharoen P."/>
            <person name="Malimas S."/>
            <person name="Muramatsu Y."/>
            <person name="Nakagawa Y."/>
            <person name="Tanasupawat S."/>
            <person name="Yamada Y."/>
        </authorList>
    </citation>
    <scope>NUCLEOTIDE SEQUENCE [LARGE SCALE GENOMIC DNA]</scope>
    <source>
        <strain evidence="2 3">AC10</strain>
    </source>
</reference>
<dbReference type="InterPro" id="IPR027417">
    <property type="entry name" value="P-loop_NTPase"/>
</dbReference>
<evidence type="ECO:0000313" key="2">
    <source>
        <dbReference type="EMBL" id="MQS00079.1"/>
    </source>
</evidence>
<dbReference type="InterPro" id="IPR003959">
    <property type="entry name" value="ATPase_AAA_core"/>
</dbReference>
<dbReference type="GO" id="GO:0005524">
    <property type="term" value="F:ATP binding"/>
    <property type="evidence" value="ECO:0007669"/>
    <property type="project" value="InterPro"/>
</dbReference>
<sequence>MIECIKNINIKNLFGSKNINWDLKDINVLVGKNGAGKSTILNILREMSHQDGAEHICKASSSKITFSDDSFIEAKEEIIKPSDLDSFLHIIEENMSEKLDKTQLEKIKSLRSILSLKNPDKKPRSITAKLGGVKFHKGKTLHKQSDIKTQYVSTINMNANSINEIKGSDGVTKTILDMEIQKEILIFNGKKNDERYASVASRLSRSINSFFKEGGKSIEIKDKISIKKSKSSKISLQNLSSGERQVIFIFLKVANSFLDGSIILMDEPEISLHLSWQEKLISEIRYVNPESQIIIVTHSPAIVMNGWMDKFTDISDIEVKD</sequence>
<dbReference type="GO" id="GO:0016887">
    <property type="term" value="F:ATP hydrolysis activity"/>
    <property type="evidence" value="ECO:0007669"/>
    <property type="project" value="InterPro"/>
</dbReference>
<dbReference type="SUPFAM" id="SSF52540">
    <property type="entry name" value="P-loop containing nucleoside triphosphate hydrolases"/>
    <property type="match status" value="1"/>
</dbReference>
<dbReference type="Pfam" id="PF13304">
    <property type="entry name" value="AAA_21"/>
    <property type="match status" value="1"/>
</dbReference>
<name>A0A7X1VNR8_9PROT</name>
<dbReference type="InterPro" id="IPR051396">
    <property type="entry name" value="Bact_Antivir_Def_Nuclease"/>
</dbReference>
<keyword evidence="3" id="KW-1185">Reference proteome</keyword>
<accession>A0A7X1VNR8</accession>
<dbReference type="CDD" id="cd00267">
    <property type="entry name" value="ABC_ATPase"/>
    <property type="match status" value="1"/>
</dbReference>
<evidence type="ECO:0000313" key="3">
    <source>
        <dbReference type="Proteomes" id="UP000432209"/>
    </source>
</evidence>
<gene>
    <name evidence="2" type="ORF">GFJ39_12985</name>
</gene>
<dbReference type="RefSeq" id="WP_153431770.1">
    <property type="nucleotide sequence ID" value="NZ_WIPH01000053.1"/>
</dbReference>
<feature type="domain" description="ATPase AAA-type core" evidence="1">
    <location>
        <begin position="26"/>
        <end position="303"/>
    </location>
</feature>
<dbReference type="Gene3D" id="3.40.50.300">
    <property type="entry name" value="P-loop containing nucleotide triphosphate hydrolases"/>
    <property type="match status" value="1"/>
</dbReference>
<proteinExistence type="predicted"/>
<dbReference type="PANTHER" id="PTHR43581:SF2">
    <property type="entry name" value="EXCINUCLEASE ATPASE SUBUNIT"/>
    <property type="match status" value="1"/>
</dbReference>
<comment type="caution">
    <text evidence="2">The sequence shown here is derived from an EMBL/GenBank/DDBJ whole genome shotgun (WGS) entry which is preliminary data.</text>
</comment>
<protein>
    <submittedName>
        <fullName evidence="2">AAA family ATPase</fullName>
    </submittedName>
</protein>
<dbReference type="EMBL" id="WIPH01000053">
    <property type="protein sequence ID" value="MQS00079.1"/>
    <property type="molecule type" value="Genomic_DNA"/>
</dbReference>
<dbReference type="PANTHER" id="PTHR43581">
    <property type="entry name" value="ATP/GTP PHOSPHATASE"/>
    <property type="match status" value="1"/>
</dbReference>
<organism evidence="2 3">
    <name type="scientific">Gluconobacter aidae</name>
    <dbReference type="NCBI Taxonomy" id="2662454"/>
    <lineage>
        <taxon>Bacteria</taxon>
        <taxon>Pseudomonadati</taxon>
        <taxon>Pseudomonadota</taxon>
        <taxon>Alphaproteobacteria</taxon>
        <taxon>Acetobacterales</taxon>
        <taxon>Acetobacteraceae</taxon>
        <taxon>Gluconobacter</taxon>
    </lineage>
</organism>
<evidence type="ECO:0000259" key="1">
    <source>
        <dbReference type="Pfam" id="PF13304"/>
    </source>
</evidence>
<dbReference type="AlphaFoldDB" id="A0A7X1VNR8"/>